<protein>
    <submittedName>
        <fullName evidence="1">Uncharacterized protein</fullName>
    </submittedName>
</protein>
<accession>A0A8D8UIY6</accession>
<dbReference type="AlphaFoldDB" id="A0A8D8UIY6"/>
<proteinExistence type="predicted"/>
<sequence>MEIENSLSCVLCWIALPKKLLVLKKKSNNPYYFLYEILFLFLRLLSTEKCSFFLCFRKIFYYRVLVLRQSQQIALFYLINRSNKYPIKFRYYLTLSRRP</sequence>
<evidence type="ECO:0000313" key="1">
    <source>
        <dbReference type="EMBL" id="CAG6705646.1"/>
    </source>
</evidence>
<name>A0A8D8UIY6_9HEMI</name>
<organism evidence="1">
    <name type="scientific">Cacopsylla melanoneura</name>
    <dbReference type="NCBI Taxonomy" id="428564"/>
    <lineage>
        <taxon>Eukaryota</taxon>
        <taxon>Metazoa</taxon>
        <taxon>Ecdysozoa</taxon>
        <taxon>Arthropoda</taxon>
        <taxon>Hexapoda</taxon>
        <taxon>Insecta</taxon>
        <taxon>Pterygota</taxon>
        <taxon>Neoptera</taxon>
        <taxon>Paraneoptera</taxon>
        <taxon>Hemiptera</taxon>
        <taxon>Sternorrhyncha</taxon>
        <taxon>Psylloidea</taxon>
        <taxon>Psyllidae</taxon>
        <taxon>Psyllinae</taxon>
        <taxon>Cacopsylla</taxon>
    </lineage>
</organism>
<reference evidence="1" key="1">
    <citation type="submission" date="2021-05" db="EMBL/GenBank/DDBJ databases">
        <authorList>
            <person name="Alioto T."/>
            <person name="Alioto T."/>
            <person name="Gomez Garrido J."/>
        </authorList>
    </citation>
    <scope>NUCLEOTIDE SEQUENCE</scope>
</reference>
<dbReference type="EMBL" id="HBUF01342588">
    <property type="protein sequence ID" value="CAG6705646.1"/>
    <property type="molecule type" value="Transcribed_RNA"/>
</dbReference>